<dbReference type="InterPro" id="IPR036513">
    <property type="entry name" value="STAS_dom_sf"/>
</dbReference>
<dbReference type="PROSITE" id="PS50801">
    <property type="entry name" value="STAS"/>
    <property type="match status" value="1"/>
</dbReference>
<dbReference type="CDD" id="cd07041">
    <property type="entry name" value="STAS_RsbR_RsbS_like"/>
    <property type="match status" value="1"/>
</dbReference>
<gene>
    <name evidence="3" type="primary">rsbRA_1</name>
    <name evidence="3" type="ORF">ENSA5_00690</name>
</gene>
<dbReference type="SUPFAM" id="SSF55781">
    <property type="entry name" value="GAF domain-like"/>
    <property type="match status" value="1"/>
</dbReference>
<keyword evidence="1" id="KW-0597">Phosphoprotein</keyword>
<name>A0A2S9YKX2_9BACT</name>
<reference evidence="3 4" key="1">
    <citation type="submission" date="2018-03" db="EMBL/GenBank/DDBJ databases">
        <title>Draft Genome Sequences of the Obligatory Marine Myxobacteria Enhygromyxa salina SWB005.</title>
        <authorList>
            <person name="Poehlein A."/>
            <person name="Moghaddam J.A."/>
            <person name="Harms H."/>
            <person name="Alanjari M."/>
            <person name="Koenig G.M."/>
            <person name="Daniel R."/>
            <person name="Schaeberle T.F."/>
        </authorList>
    </citation>
    <scope>NUCLEOTIDE SEQUENCE [LARGE SCALE GENOMIC DNA]</scope>
    <source>
        <strain evidence="3 4">SWB005</strain>
    </source>
</reference>
<dbReference type="AlphaFoldDB" id="A0A2S9YKX2"/>
<dbReference type="InterPro" id="IPR029016">
    <property type="entry name" value="GAF-like_dom_sf"/>
</dbReference>
<dbReference type="InterPro" id="IPR002645">
    <property type="entry name" value="STAS_dom"/>
</dbReference>
<evidence type="ECO:0000256" key="1">
    <source>
        <dbReference type="ARBA" id="ARBA00022553"/>
    </source>
</evidence>
<dbReference type="SUPFAM" id="SSF52091">
    <property type="entry name" value="SpoIIaa-like"/>
    <property type="match status" value="1"/>
</dbReference>
<feature type="domain" description="STAS" evidence="2">
    <location>
        <begin position="221"/>
        <end position="332"/>
    </location>
</feature>
<protein>
    <submittedName>
        <fullName evidence="3">RsbT co-antagonist protein RsbRA</fullName>
    </submittedName>
</protein>
<evidence type="ECO:0000313" key="4">
    <source>
        <dbReference type="Proteomes" id="UP000237968"/>
    </source>
</evidence>
<keyword evidence="4" id="KW-1185">Reference proteome</keyword>
<evidence type="ECO:0000259" key="2">
    <source>
        <dbReference type="PROSITE" id="PS50801"/>
    </source>
</evidence>
<dbReference type="PANTHER" id="PTHR33745">
    <property type="entry name" value="RSBT ANTAGONIST PROTEIN RSBS-RELATED"/>
    <property type="match status" value="1"/>
</dbReference>
<sequence>MGEDSLAARNHRLVSGMQFMQLMTRTFSTLQLTTHDAIADTLSSLTGSFFECRSRLALLVNGDTGELRVAAREGLGGAELLSEAGRALWSWVMAEKTALALTAEQLRERWPDAPAALSEGMACVAIELHDESLGVLAVAGKLSYKPFNDEELTFLSCASGLASMAVANANANAEQDAQRQLAEARAAQAAEQTREKQATLVELDRKLAIIEAQRARIDELSIPILQLRDQVLAVPLIGAVDAQRSADLMEQLMTEISRQGARFVILDITGVELVDTHTADHFIRVARTAALLGALCIVTGVRPAVAQTLVGLGADLSSLVTKATLGDGLDECERRLARTLSP</sequence>
<dbReference type="Pfam" id="PF01740">
    <property type="entry name" value="STAS"/>
    <property type="match status" value="1"/>
</dbReference>
<dbReference type="Gene3D" id="3.30.750.24">
    <property type="entry name" value="STAS domain"/>
    <property type="match status" value="1"/>
</dbReference>
<dbReference type="PANTHER" id="PTHR33745:SF3">
    <property type="entry name" value="RSBT CO-ANTAGONIST PROTEIN RSBRC"/>
    <property type="match status" value="1"/>
</dbReference>
<dbReference type="Gene3D" id="3.30.450.40">
    <property type="match status" value="1"/>
</dbReference>
<dbReference type="InterPro" id="IPR051932">
    <property type="entry name" value="Bact_StressResp_Reg"/>
</dbReference>
<accession>A0A2S9YKX2</accession>
<dbReference type="OrthoDB" id="9797171at2"/>
<dbReference type="RefSeq" id="WP_106389554.1">
    <property type="nucleotide sequence ID" value="NZ_PVNK01000005.1"/>
</dbReference>
<organism evidence="3 4">
    <name type="scientific">Enhygromyxa salina</name>
    <dbReference type="NCBI Taxonomy" id="215803"/>
    <lineage>
        <taxon>Bacteria</taxon>
        <taxon>Pseudomonadati</taxon>
        <taxon>Myxococcota</taxon>
        <taxon>Polyangia</taxon>
        <taxon>Nannocystales</taxon>
        <taxon>Nannocystaceae</taxon>
        <taxon>Enhygromyxa</taxon>
    </lineage>
</organism>
<dbReference type="EMBL" id="PVNK01000005">
    <property type="protein sequence ID" value="PRQ05749.1"/>
    <property type="molecule type" value="Genomic_DNA"/>
</dbReference>
<dbReference type="Proteomes" id="UP000237968">
    <property type="component" value="Unassembled WGS sequence"/>
</dbReference>
<evidence type="ECO:0000313" key="3">
    <source>
        <dbReference type="EMBL" id="PRQ05749.1"/>
    </source>
</evidence>
<comment type="caution">
    <text evidence="3">The sequence shown here is derived from an EMBL/GenBank/DDBJ whole genome shotgun (WGS) entry which is preliminary data.</text>
</comment>
<proteinExistence type="predicted"/>